<keyword evidence="2" id="KW-0812">Transmembrane</keyword>
<dbReference type="InterPro" id="IPR025241">
    <property type="entry name" value="DUF4190"/>
</dbReference>
<name>A0A0F0KIA4_9MICO</name>
<dbReference type="OrthoDB" id="4374883at2"/>
<dbReference type="EMBL" id="JYIT01000085">
    <property type="protein sequence ID" value="KJL18986.1"/>
    <property type="molecule type" value="Genomic_DNA"/>
</dbReference>
<sequence>MSNDNGGIPPQGQQPPAYPGAPVPPQQPAYPTGAPTPPSPVPPAPAYPGAAPQQPAPQQTPPTYPAAAPQQPAYPAGPSAAPGYPGAAPSTPGYPAPGYAQPYSPPYPVPAKSNGLAVTALICGIAGVALFWLAYIVLPFLAAVTAIITGHLALGRIKRDPGLGGKGIAITGLVLGYVGAVINLIIGIGFLLLIGYGISQGNSGY</sequence>
<evidence type="ECO:0000259" key="3">
    <source>
        <dbReference type="Pfam" id="PF13828"/>
    </source>
</evidence>
<comment type="caution">
    <text evidence="4">The sequence shown here is derived from an EMBL/GenBank/DDBJ whole genome shotgun (WGS) entry which is preliminary data.</text>
</comment>
<proteinExistence type="predicted"/>
<feature type="compositionally biased region" description="Pro residues" evidence="1">
    <location>
        <begin position="54"/>
        <end position="64"/>
    </location>
</feature>
<protein>
    <submittedName>
        <fullName evidence="4">Agglutinin receptor</fullName>
    </submittedName>
</protein>
<keyword evidence="2" id="KW-0472">Membrane</keyword>
<dbReference type="RefSeq" id="WP_052674477.1">
    <property type="nucleotide sequence ID" value="NZ_CP099706.1"/>
</dbReference>
<feature type="compositionally biased region" description="Low complexity" evidence="1">
    <location>
        <begin position="65"/>
        <end position="88"/>
    </location>
</feature>
<dbReference type="AlphaFoldDB" id="A0A0F0KIA4"/>
<gene>
    <name evidence="4" type="primary">ssp5</name>
    <name evidence="4" type="ORF">RL72_03459</name>
</gene>
<feature type="domain" description="DUF4190" evidence="3">
    <location>
        <begin position="116"/>
        <end position="184"/>
    </location>
</feature>
<feature type="compositionally biased region" description="Pro residues" evidence="1">
    <location>
        <begin position="12"/>
        <end position="46"/>
    </location>
</feature>
<dbReference type="PRINTS" id="PR01217">
    <property type="entry name" value="PRICHEXTENSN"/>
</dbReference>
<organism evidence="4 5">
    <name type="scientific">Microbacterium azadirachtae</name>
    <dbReference type="NCBI Taxonomy" id="582680"/>
    <lineage>
        <taxon>Bacteria</taxon>
        <taxon>Bacillati</taxon>
        <taxon>Actinomycetota</taxon>
        <taxon>Actinomycetes</taxon>
        <taxon>Micrococcales</taxon>
        <taxon>Microbacteriaceae</taxon>
        <taxon>Microbacterium</taxon>
    </lineage>
</organism>
<evidence type="ECO:0000313" key="4">
    <source>
        <dbReference type="EMBL" id="KJL18986.1"/>
    </source>
</evidence>
<keyword evidence="2" id="KW-1133">Transmembrane helix</keyword>
<evidence type="ECO:0000313" key="5">
    <source>
        <dbReference type="Proteomes" id="UP000033448"/>
    </source>
</evidence>
<dbReference type="PATRIC" id="fig|582680.7.peg.3515"/>
<evidence type="ECO:0000256" key="1">
    <source>
        <dbReference type="SAM" id="MobiDB-lite"/>
    </source>
</evidence>
<feature type="region of interest" description="Disordered" evidence="1">
    <location>
        <begin position="1"/>
        <end position="88"/>
    </location>
</feature>
<accession>A0A0F0KIA4</accession>
<feature type="transmembrane region" description="Helical" evidence="2">
    <location>
        <begin position="140"/>
        <end position="157"/>
    </location>
</feature>
<dbReference type="Proteomes" id="UP000033448">
    <property type="component" value="Unassembled WGS sequence"/>
</dbReference>
<evidence type="ECO:0000256" key="2">
    <source>
        <dbReference type="SAM" id="Phobius"/>
    </source>
</evidence>
<keyword evidence="4" id="KW-0675">Receptor</keyword>
<feature type="transmembrane region" description="Helical" evidence="2">
    <location>
        <begin position="169"/>
        <end position="198"/>
    </location>
</feature>
<reference evidence="4 5" key="1">
    <citation type="submission" date="2015-02" db="EMBL/GenBank/DDBJ databases">
        <title>Draft genome sequences of ten Microbacterium spp. with emphasis on heavy metal contaminated environments.</title>
        <authorList>
            <person name="Corretto E."/>
        </authorList>
    </citation>
    <scope>NUCLEOTIDE SEQUENCE [LARGE SCALE GENOMIC DNA]</scope>
    <source>
        <strain evidence="4 5">DSM 23848</strain>
    </source>
</reference>
<keyword evidence="5" id="KW-1185">Reference proteome</keyword>
<dbReference type="Pfam" id="PF13828">
    <property type="entry name" value="DUF4190"/>
    <property type="match status" value="1"/>
</dbReference>